<dbReference type="InterPro" id="IPR050565">
    <property type="entry name" value="LYPA1-2/EST-like"/>
</dbReference>
<protein>
    <submittedName>
        <fullName evidence="3">Alpha/beta-hydrolase</fullName>
    </submittedName>
</protein>
<comment type="similarity">
    <text evidence="1">Belongs to the AB hydrolase superfamily. AB hydrolase 2 family.</text>
</comment>
<reference evidence="3 4" key="1">
    <citation type="submission" date="2016-10" db="EMBL/GenBank/DDBJ databases">
        <title>Draft genome sequence of Coniochaeta ligniaria NRRL30616, a lignocellulolytic fungus for bioabatement of inhibitors in plant biomass hydrolysates.</title>
        <authorList>
            <consortium name="DOE Joint Genome Institute"/>
            <person name="Jimenez D.J."/>
            <person name="Hector R.E."/>
            <person name="Riley R."/>
            <person name="Sun H."/>
            <person name="Grigoriev I.V."/>
            <person name="Van Elsas J.D."/>
            <person name="Nichols N.N."/>
        </authorList>
    </citation>
    <scope>NUCLEOTIDE SEQUENCE [LARGE SCALE GENOMIC DNA]</scope>
    <source>
        <strain evidence="3 4">NRRL 30616</strain>
    </source>
</reference>
<keyword evidence="4" id="KW-1185">Reference proteome</keyword>
<organism evidence="3 4">
    <name type="scientific">Coniochaeta ligniaria NRRL 30616</name>
    <dbReference type="NCBI Taxonomy" id="1408157"/>
    <lineage>
        <taxon>Eukaryota</taxon>
        <taxon>Fungi</taxon>
        <taxon>Dikarya</taxon>
        <taxon>Ascomycota</taxon>
        <taxon>Pezizomycotina</taxon>
        <taxon>Sordariomycetes</taxon>
        <taxon>Sordariomycetidae</taxon>
        <taxon>Coniochaetales</taxon>
        <taxon>Coniochaetaceae</taxon>
        <taxon>Coniochaeta</taxon>
    </lineage>
</organism>
<dbReference type="Pfam" id="PF02230">
    <property type="entry name" value="Abhydrolase_2"/>
    <property type="match status" value="1"/>
</dbReference>
<dbReference type="Gene3D" id="3.40.50.1820">
    <property type="entry name" value="alpha/beta hydrolase"/>
    <property type="match status" value="1"/>
</dbReference>
<name>A0A1J7I3W4_9PEZI</name>
<gene>
    <name evidence="3" type="ORF">CONLIGDRAFT_367710</name>
</gene>
<dbReference type="Proteomes" id="UP000182658">
    <property type="component" value="Unassembled WGS sequence"/>
</dbReference>
<dbReference type="SUPFAM" id="SSF53474">
    <property type="entry name" value="alpha/beta-Hydrolases"/>
    <property type="match status" value="1"/>
</dbReference>
<dbReference type="InterPro" id="IPR029058">
    <property type="entry name" value="AB_hydrolase_fold"/>
</dbReference>
<evidence type="ECO:0000259" key="2">
    <source>
        <dbReference type="Pfam" id="PF02230"/>
    </source>
</evidence>
<dbReference type="GO" id="GO:0008474">
    <property type="term" value="F:palmitoyl-(protein) hydrolase activity"/>
    <property type="evidence" value="ECO:0007669"/>
    <property type="project" value="TreeGrafter"/>
</dbReference>
<evidence type="ECO:0000313" key="3">
    <source>
        <dbReference type="EMBL" id="OIW22181.1"/>
    </source>
</evidence>
<dbReference type="GO" id="GO:0005737">
    <property type="term" value="C:cytoplasm"/>
    <property type="evidence" value="ECO:0007669"/>
    <property type="project" value="TreeGrafter"/>
</dbReference>
<feature type="domain" description="Phospholipase/carboxylesterase/thioesterase" evidence="2">
    <location>
        <begin position="5"/>
        <end position="162"/>
    </location>
</feature>
<dbReference type="PANTHER" id="PTHR10655:SF63">
    <property type="entry name" value="PHOSPHOLIPASE_CARBOXYLESTERASE_THIOESTERASE DOMAIN-CONTAINING PROTEIN"/>
    <property type="match status" value="1"/>
</dbReference>
<evidence type="ECO:0000256" key="1">
    <source>
        <dbReference type="ARBA" id="ARBA00006499"/>
    </source>
</evidence>
<dbReference type="PANTHER" id="PTHR10655">
    <property type="entry name" value="LYSOPHOSPHOLIPASE-RELATED"/>
    <property type="match status" value="1"/>
</dbReference>
<dbReference type="InterPro" id="IPR003140">
    <property type="entry name" value="PLipase/COase/thioEstase"/>
</dbReference>
<evidence type="ECO:0000313" key="4">
    <source>
        <dbReference type="Proteomes" id="UP000182658"/>
    </source>
</evidence>
<sequence length="285" mass="31439">MSDQTYVVGPAKGHSHTVILLHGRDSGAEEFASEFFECEITGSPQFDRTLPAVLPTIRWVFPQAKDLPSERFGTNMSQWFDMWSVEHPQERSEIQVPGLTSSIETLAQIIKDEETLVPRSRIFLAGISQGFATVLATFLADGNGGFAGLCGFCSWLPLADVIQASLGKASDADRLAAVQEVYRGSATDGTPSTSLTSTRILLGHSRDDEVIPVTNGRDMRDMLQKLQFRNVQWHEYEEGGHWFNEPEGVDDLFVFLFLGIEYSTEVPPLNLCGPYVKGAGCLYSP</sequence>
<proteinExistence type="inferred from homology"/>
<dbReference type="STRING" id="1408157.A0A1J7I3W4"/>
<dbReference type="GO" id="GO:0052689">
    <property type="term" value="F:carboxylic ester hydrolase activity"/>
    <property type="evidence" value="ECO:0007669"/>
    <property type="project" value="TreeGrafter"/>
</dbReference>
<dbReference type="EMBL" id="KV875142">
    <property type="protein sequence ID" value="OIW22181.1"/>
    <property type="molecule type" value="Genomic_DNA"/>
</dbReference>
<dbReference type="AlphaFoldDB" id="A0A1J7I3W4"/>
<accession>A0A1J7I3W4</accession>
<dbReference type="OrthoDB" id="2418081at2759"/>
<dbReference type="InParanoid" id="A0A1J7I3W4"/>
<keyword evidence="3" id="KW-0378">Hydrolase</keyword>